<dbReference type="InterPro" id="IPR031471">
    <property type="entry name" value="BptA"/>
</dbReference>
<proteinExistence type="inferred from homology"/>
<organism evidence="5 6">
    <name type="scientific">Borrelia turicatae</name>
    <dbReference type="NCBI Taxonomy" id="142"/>
    <lineage>
        <taxon>Bacteria</taxon>
        <taxon>Pseudomonadati</taxon>
        <taxon>Spirochaetota</taxon>
        <taxon>Spirochaetia</taxon>
        <taxon>Spirochaetales</taxon>
        <taxon>Borreliaceae</taxon>
        <taxon>Borrelia</taxon>
    </lineage>
</organism>
<evidence type="ECO:0000256" key="1">
    <source>
        <dbReference type="ARBA" id="ARBA00010700"/>
    </source>
</evidence>
<dbReference type="Proteomes" id="UP000264231">
    <property type="component" value="Plasmid lp159"/>
</dbReference>
<accession>A0A172XCN5</accession>
<evidence type="ECO:0000313" key="6">
    <source>
        <dbReference type="Proteomes" id="UP000264231"/>
    </source>
</evidence>
<dbReference type="Pfam" id="PF17044">
    <property type="entry name" value="BPTA"/>
    <property type="match status" value="1"/>
</dbReference>
<evidence type="ECO:0000256" key="2">
    <source>
        <dbReference type="ARBA" id="ARBA00018692"/>
    </source>
</evidence>
<keyword evidence="5" id="KW-0614">Plasmid</keyword>
<dbReference type="EMBL" id="CP015630">
    <property type="protein sequence ID" value="ANF34426.1"/>
    <property type="molecule type" value="Genomic_DNA"/>
</dbReference>
<dbReference type="RefSeq" id="WP_020282323.1">
    <property type="nucleotide sequence ID" value="NZ_CP015630.1"/>
</dbReference>
<name>A0A172XCN5_BORTU</name>
<evidence type="ECO:0000256" key="4">
    <source>
        <dbReference type="ARBA" id="ARBA00031297"/>
    </source>
</evidence>
<evidence type="ECO:0000313" key="5">
    <source>
        <dbReference type="EMBL" id="ANF34426.1"/>
    </source>
</evidence>
<evidence type="ECO:0000256" key="3">
    <source>
        <dbReference type="ARBA" id="ARBA00023026"/>
    </source>
</evidence>
<dbReference type="AlphaFoldDB" id="A0A172XCN5"/>
<protein>
    <recommendedName>
        <fullName evidence="2">Protein BptA</fullName>
    </recommendedName>
    <alternativeName>
        <fullName evidence="4">Borrelial persistence in ticks protein A</fullName>
    </alternativeName>
</protein>
<comment type="similarity">
    <text evidence="1">Belongs to the BptA family.</text>
</comment>
<geneLocation type="plasmid" evidence="5 6">
    <name>lp159</name>
</geneLocation>
<sequence length="201" mass="23699">MFIRFPFIMCRIFLFYVLGLFLLSASDKVESYCERNYSCYKRYSERFKSGSISRISFWEEDITESVKEEVRTTTNKEYKKVMEEGYPAYFLEFNIVGEHRAINVKQVLFDGIKAEASIFHLYEPSWQLSMIKDFQMGPADANFGFTKLIFPIPVNNTFTISLRRGLVDKLKAQKKIKITLISTYDKKFVVETDNFIKKYGF</sequence>
<gene>
    <name evidence="5" type="ORF">A7978_04770</name>
</gene>
<reference evidence="5 6" key="1">
    <citation type="submission" date="2016-05" db="EMBL/GenBank/DDBJ databases">
        <title>Chromosome and linear plasmid sequence of a 2015 human isolate of tick-borne relapsing fever spirochete, Borrelia turicatae.</title>
        <authorList>
            <person name="Kingry L.C."/>
            <person name="Dhwani B."/>
            <person name="Replogle A."/>
            <person name="Sexton C."/>
            <person name="Rowe L."/>
            <person name="Stermole B.M."/>
            <person name="Christensen A.M."/>
            <person name="Schriefer M.E."/>
        </authorList>
    </citation>
    <scope>NUCLEOTIDE SEQUENCE [LARGE SCALE GENOMIC DNA]</scope>
    <source>
        <strain evidence="5 6">BTE5EL</strain>
        <plasmid evidence="5 6">lp159</plasmid>
    </source>
</reference>
<keyword evidence="3" id="KW-0843">Virulence</keyword>